<name>A0A1I5HF03_PSUAM</name>
<evidence type="ECO:0000313" key="2">
    <source>
        <dbReference type="Proteomes" id="UP000199614"/>
    </source>
</evidence>
<dbReference type="STRING" id="260086.SAMN05216207_106314"/>
<dbReference type="Pfam" id="PF12710">
    <property type="entry name" value="HAD"/>
    <property type="match status" value="1"/>
</dbReference>
<evidence type="ECO:0000313" key="1">
    <source>
        <dbReference type="EMBL" id="SFO46630.1"/>
    </source>
</evidence>
<dbReference type="InterPro" id="IPR023214">
    <property type="entry name" value="HAD_sf"/>
</dbReference>
<dbReference type="Gene3D" id="3.40.50.1000">
    <property type="entry name" value="HAD superfamily/HAD-like"/>
    <property type="match status" value="1"/>
</dbReference>
<dbReference type="EMBL" id="FOUY01000063">
    <property type="protein sequence ID" value="SFO46630.1"/>
    <property type="molecule type" value="Genomic_DNA"/>
</dbReference>
<proteinExistence type="predicted"/>
<dbReference type="SUPFAM" id="SSF56784">
    <property type="entry name" value="HAD-like"/>
    <property type="match status" value="1"/>
</dbReference>
<sequence>MTGLHVFDMDGTLLHGAASVELSRHLGTFDEASAIEAGWLRGEISDTSFWEQMLPLWSAATESEIDAAFNNAAWINGVEDVFADIARRGEYSIVISQSPHFFVDRLRQWGAHRAYGSLVDPHMSTDRWVLLTPQHKVDITQSVLAELDVCESRCVAYGDSTSDVLLFEHLDNTVGVNCTAAVRSSATVLYDGDDIREAYALGRNLWEQAPTTCSESAS</sequence>
<reference evidence="1 2" key="1">
    <citation type="submission" date="2016-10" db="EMBL/GenBank/DDBJ databases">
        <authorList>
            <person name="de Groot N.N."/>
        </authorList>
    </citation>
    <scope>NUCLEOTIDE SEQUENCE [LARGE SCALE GENOMIC DNA]</scope>
    <source>
        <strain evidence="1 2">CGMCC 4.1877</strain>
    </source>
</reference>
<organism evidence="1 2">
    <name type="scientific">Pseudonocardia ammonioxydans</name>
    <dbReference type="NCBI Taxonomy" id="260086"/>
    <lineage>
        <taxon>Bacteria</taxon>
        <taxon>Bacillati</taxon>
        <taxon>Actinomycetota</taxon>
        <taxon>Actinomycetes</taxon>
        <taxon>Pseudonocardiales</taxon>
        <taxon>Pseudonocardiaceae</taxon>
        <taxon>Pseudonocardia</taxon>
    </lineage>
</organism>
<dbReference type="InterPro" id="IPR036412">
    <property type="entry name" value="HAD-like_sf"/>
</dbReference>
<dbReference type="NCBIfam" id="TIGR01488">
    <property type="entry name" value="HAD-SF-IB"/>
    <property type="match status" value="1"/>
</dbReference>
<dbReference type="AlphaFoldDB" id="A0A1I5HF03"/>
<keyword evidence="2" id="KW-1185">Reference proteome</keyword>
<dbReference type="OrthoDB" id="3615082at2"/>
<protein>
    <submittedName>
        <fullName evidence="1">Phosphoserine phosphatase</fullName>
    </submittedName>
</protein>
<dbReference type="RefSeq" id="WP_093355650.1">
    <property type="nucleotide sequence ID" value="NZ_FOUY01000063.1"/>
</dbReference>
<gene>
    <name evidence="1" type="ORF">SAMN05216207_106314</name>
</gene>
<accession>A0A1I5HF03</accession>
<dbReference type="Proteomes" id="UP000199614">
    <property type="component" value="Unassembled WGS sequence"/>
</dbReference>